<feature type="region of interest" description="Disordered" evidence="1">
    <location>
        <begin position="1"/>
        <end position="37"/>
    </location>
</feature>
<sequence length="158" mass="17165">MAGRPKTRARKAAQEAGELTPAPVQSWQRPPFEKGHTLSMRHGAHSERKIAPIAAQWVDTALAQCAYLNDPSYMPALTAWARFEAKVDLLHDWLDEHGLIDDGGQATAAAKLLPVYEGRAASLRATLGMDPVARAKLQRDAAATQVDLAALMAQEDDE</sequence>
<accession>A0ABT6MG44</accession>
<evidence type="ECO:0000313" key="2">
    <source>
        <dbReference type="EMBL" id="MDH6283288.1"/>
    </source>
</evidence>
<name>A0ABT6MG44_9NOCA</name>
<reference evidence="2 3" key="1">
    <citation type="submission" date="2023-04" db="EMBL/GenBank/DDBJ databases">
        <title>Forest soil microbial communities from Buena Vista Peninsula, Colon Province, Panama.</title>
        <authorList>
            <person name="Bouskill N."/>
        </authorList>
    </citation>
    <scope>NUCLEOTIDE SEQUENCE [LARGE SCALE GENOMIC DNA]</scope>
    <source>
        <strain evidence="2 3">CFH S0262</strain>
    </source>
</reference>
<proteinExistence type="predicted"/>
<gene>
    <name evidence="2" type="ORF">M2280_004531</name>
</gene>
<evidence type="ECO:0000313" key="3">
    <source>
        <dbReference type="Proteomes" id="UP001160334"/>
    </source>
</evidence>
<evidence type="ECO:0000256" key="1">
    <source>
        <dbReference type="SAM" id="MobiDB-lite"/>
    </source>
</evidence>
<feature type="compositionally biased region" description="Basic residues" evidence="1">
    <location>
        <begin position="1"/>
        <end position="11"/>
    </location>
</feature>
<dbReference type="Proteomes" id="UP001160334">
    <property type="component" value="Unassembled WGS sequence"/>
</dbReference>
<comment type="caution">
    <text evidence="2">The sequence shown here is derived from an EMBL/GenBank/DDBJ whole genome shotgun (WGS) entry which is preliminary data.</text>
</comment>
<dbReference type="EMBL" id="JARXVC010000013">
    <property type="protein sequence ID" value="MDH6283288.1"/>
    <property type="molecule type" value="Genomic_DNA"/>
</dbReference>
<evidence type="ECO:0008006" key="4">
    <source>
        <dbReference type="Google" id="ProtNLM"/>
    </source>
</evidence>
<protein>
    <recommendedName>
        <fullName evidence="4">Phage terminase small subunit P27 family</fullName>
    </recommendedName>
</protein>
<dbReference type="RefSeq" id="WP_280762563.1">
    <property type="nucleotide sequence ID" value="NZ_JARXVC010000013.1"/>
</dbReference>
<keyword evidence="3" id="KW-1185">Reference proteome</keyword>
<organism evidence="2 3">
    <name type="scientific">Prescottella agglutinans</name>
    <dbReference type="NCBI Taxonomy" id="1644129"/>
    <lineage>
        <taxon>Bacteria</taxon>
        <taxon>Bacillati</taxon>
        <taxon>Actinomycetota</taxon>
        <taxon>Actinomycetes</taxon>
        <taxon>Mycobacteriales</taxon>
        <taxon>Nocardiaceae</taxon>
        <taxon>Prescottella</taxon>
    </lineage>
</organism>